<dbReference type="PANTHER" id="PTHR48475">
    <property type="entry name" value="RIBONUCLEASE H"/>
    <property type="match status" value="1"/>
</dbReference>
<evidence type="ECO:0000313" key="3">
    <source>
        <dbReference type="Proteomes" id="UP000235145"/>
    </source>
</evidence>
<sequence>MTVGLWNAEATYKRFLEYVVISTGVTDNLEKIEANLKTEAPKTGKEIQSLTGKMTVLGRFLAKSAEKSITLFQVLKAQLDKNKVEWSDKAMKALIDLKRSLISLPDLGSPHPIELMTMYILEGEQTLSMVMMVERDWIQTPVYFVSRMMQRLEYNYSLIKRIFKGGPHEKVPRAGTPNDDDLQKFYYRTGEEAGSRGQAASPPDEGRRVMEELHLGLCGAHDGERAITQKIIRIGYFWPTMSAYAHDIIKKCEPC</sequence>
<accession>A0A9R1XAW5</accession>
<feature type="domain" description="Integrase zinc-binding" evidence="1">
    <location>
        <begin position="202"/>
        <end position="255"/>
    </location>
</feature>
<evidence type="ECO:0000313" key="2">
    <source>
        <dbReference type="EMBL" id="KAJ0201812.1"/>
    </source>
</evidence>
<dbReference type="Pfam" id="PF17921">
    <property type="entry name" value="Integrase_H2C2"/>
    <property type="match status" value="1"/>
</dbReference>
<reference evidence="2 3" key="1">
    <citation type="journal article" date="2017" name="Nat. Commun.">
        <title>Genome assembly with in vitro proximity ligation data and whole-genome triplication in lettuce.</title>
        <authorList>
            <person name="Reyes-Chin-Wo S."/>
            <person name="Wang Z."/>
            <person name="Yang X."/>
            <person name="Kozik A."/>
            <person name="Arikit S."/>
            <person name="Song C."/>
            <person name="Xia L."/>
            <person name="Froenicke L."/>
            <person name="Lavelle D.O."/>
            <person name="Truco M.J."/>
            <person name="Xia R."/>
            <person name="Zhu S."/>
            <person name="Xu C."/>
            <person name="Xu H."/>
            <person name="Xu X."/>
            <person name="Cox K."/>
            <person name="Korf I."/>
            <person name="Meyers B.C."/>
            <person name="Michelmore R.W."/>
        </authorList>
    </citation>
    <scope>NUCLEOTIDE SEQUENCE [LARGE SCALE GENOMIC DNA]</scope>
    <source>
        <strain evidence="3">cv. Salinas</strain>
        <tissue evidence="2">Seedlings</tissue>
    </source>
</reference>
<dbReference type="SUPFAM" id="SSF56672">
    <property type="entry name" value="DNA/RNA polymerases"/>
    <property type="match status" value="1"/>
</dbReference>
<gene>
    <name evidence="2" type="ORF">LSAT_V11C600300970</name>
</gene>
<organism evidence="2 3">
    <name type="scientific">Lactuca sativa</name>
    <name type="common">Garden lettuce</name>
    <dbReference type="NCBI Taxonomy" id="4236"/>
    <lineage>
        <taxon>Eukaryota</taxon>
        <taxon>Viridiplantae</taxon>
        <taxon>Streptophyta</taxon>
        <taxon>Embryophyta</taxon>
        <taxon>Tracheophyta</taxon>
        <taxon>Spermatophyta</taxon>
        <taxon>Magnoliopsida</taxon>
        <taxon>eudicotyledons</taxon>
        <taxon>Gunneridae</taxon>
        <taxon>Pentapetalae</taxon>
        <taxon>asterids</taxon>
        <taxon>campanulids</taxon>
        <taxon>Asterales</taxon>
        <taxon>Asteraceae</taxon>
        <taxon>Cichorioideae</taxon>
        <taxon>Cichorieae</taxon>
        <taxon>Lactucinae</taxon>
        <taxon>Lactuca</taxon>
    </lineage>
</organism>
<dbReference type="InterPro" id="IPR043502">
    <property type="entry name" value="DNA/RNA_pol_sf"/>
</dbReference>
<proteinExistence type="predicted"/>
<dbReference type="EMBL" id="NBSK02000006">
    <property type="protein sequence ID" value="KAJ0201812.1"/>
    <property type="molecule type" value="Genomic_DNA"/>
</dbReference>
<dbReference type="InterPro" id="IPR041588">
    <property type="entry name" value="Integrase_H2C2"/>
</dbReference>
<dbReference type="Gene3D" id="1.10.340.70">
    <property type="match status" value="1"/>
</dbReference>
<evidence type="ECO:0000259" key="1">
    <source>
        <dbReference type="Pfam" id="PF17921"/>
    </source>
</evidence>
<dbReference type="InterPro" id="IPR043128">
    <property type="entry name" value="Rev_trsase/Diguanyl_cyclase"/>
</dbReference>
<name>A0A9R1XAW5_LACSA</name>
<dbReference type="PANTHER" id="PTHR48475:SF2">
    <property type="entry name" value="RIBONUCLEASE H"/>
    <property type="match status" value="1"/>
</dbReference>
<protein>
    <recommendedName>
        <fullName evidence="1">Integrase zinc-binding domain-containing protein</fullName>
    </recommendedName>
</protein>
<dbReference type="AlphaFoldDB" id="A0A9R1XAW5"/>
<comment type="caution">
    <text evidence="2">The sequence shown here is derived from an EMBL/GenBank/DDBJ whole genome shotgun (WGS) entry which is preliminary data.</text>
</comment>
<keyword evidence="3" id="KW-1185">Reference proteome</keyword>
<dbReference type="Proteomes" id="UP000235145">
    <property type="component" value="Unassembled WGS sequence"/>
</dbReference>
<dbReference type="Gene3D" id="3.30.70.270">
    <property type="match status" value="1"/>
</dbReference>